<dbReference type="PANTHER" id="PTHR43193:SF2">
    <property type="entry name" value="POLYFERREDOXIN PROTEIN FWDF"/>
    <property type="match status" value="1"/>
</dbReference>
<dbReference type="Gene3D" id="3.30.70.20">
    <property type="match status" value="1"/>
</dbReference>
<protein>
    <submittedName>
        <fullName evidence="5">4Fe-4S dicluster domain-containing protein</fullName>
    </submittedName>
</protein>
<feature type="domain" description="4Fe-4S ferredoxin-type" evidence="4">
    <location>
        <begin position="45"/>
        <end position="72"/>
    </location>
</feature>
<gene>
    <name evidence="5" type="ORF">J5V48_09285</name>
</gene>
<evidence type="ECO:0000256" key="3">
    <source>
        <dbReference type="ARBA" id="ARBA00023014"/>
    </source>
</evidence>
<organism evidence="5 6">
    <name type="scientific">Succinivibrio faecicola</name>
    <dbReference type="NCBI Taxonomy" id="2820300"/>
    <lineage>
        <taxon>Bacteria</taxon>
        <taxon>Pseudomonadati</taxon>
        <taxon>Pseudomonadota</taxon>
        <taxon>Gammaproteobacteria</taxon>
        <taxon>Aeromonadales</taxon>
        <taxon>Succinivibrionaceae</taxon>
        <taxon>Succinivibrio</taxon>
    </lineage>
</organism>
<keyword evidence="6" id="KW-1185">Reference proteome</keyword>
<name>A0ABS7DJR8_9GAMM</name>
<evidence type="ECO:0000313" key="5">
    <source>
        <dbReference type="EMBL" id="MBW7571085.1"/>
    </source>
</evidence>
<keyword evidence="1" id="KW-0479">Metal-binding</keyword>
<dbReference type="EMBL" id="JAGFNY010000051">
    <property type="protein sequence ID" value="MBW7571085.1"/>
    <property type="molecule type" value="Genomic_DNA"/>
</dbReference>
<dbReference type="PROSITE" id="PS51379">
    <property type="entry name" value="4FE4S_FER_2"/>
    <property type="match status" value="2"/>
</dbReference>
<dbReference type="Pfam" id="PF12838">
    <property type="entry name" value="Fer4_7"/>
    <property type="match status" value="1"/>
</dbReference>
<dbReference type="InterPro" id="IPR017896">
    <property type="entry name" value="4Fe4S_Fe-S-bd"/>
</dbReference>
<evidence type="ECO:0000259" key="4">
    <source>
        <dbReference type="PROSITE" id="PS51379"/>
    </source>
</evidence>
<proteinExistence type="predicted"/>
<dbReference type="InterPro" id="IPR052977">
    <property type="entry name" value="Polyferredoxin-like_ET"/>
</dbReference>
<reference evidence="5 6" key="1">
    <citation type="submission" date="2021-03" db="EMBL/GenBank/DDBJ databases">
        <title>Succinivibrio sp. nov. isolated from feces of cow.</title>
        <authorList>
            <person name="Choi J.-Y."/>
        </authorList>
    </citation>
    <scope>NUCLEOTIDE SEQUENCE [LARGE SCALE GENOMIC DNA]</scope>
    <source>
        <strain evidence="5 6">AGMB01872</strain>
    </source>
</reference>
<evidence type="ECO:0000256" key="2">
    <source>
        <dbReference type="ARBA" id="ARBA00023004"/>
    </source>
</evidence>
<comment type="caution">
    <text evidence="5">The sequence shown here is derived from an EMBL/GenBank/DDBJ whole genome shotgun (WGS) entry which is preliminary data.</text>
</comment>
<evidence type="ECO:0000313" key="6">
    <source>
        <dbReference type="Proteomes" id="UP000731465"/>
    </source>
</evidence>
<evidence type="ECO:0000256" key="1">
    <source>
        <dbReference type="ARBA" id="ARBA00022723"/>
    </source>
</evidence>
<feature type="domain" description="4Fe-4S ferredoxin-type" evidence="4">
    <location>
        <begin position="10"/>
        <end position="40"/>
    </location>
</feature>
<sequence>MIKKMTDIDLPILFNQKVECCGCATCYAVCPKEAVYLTEDEKGFIYPKINSKKCVRCGLCIKICPIKEQKQD</sequence>
<accession>A0ABS7DJR8</accession>
<dbReference type="Proteomes" id="UP000731465">
    <property type="component" value="Unassembled WGS sequence"/>
</dbReference>
<dbReference type="PROSITE" id="PS00198">
    <property type="entry name" value="4FE4S_FER_1"/>
    <property type="match status" value="2"/>
</dbReference>
<keyword evidence="2" id="KW-0408">Iron</keyword>
<dbReference type="SUPFAM" id="SSF54862">
    <property type="entry name" value="4Fe-4S ferredoxins"/>
    <property type="match status" value="1"/>
</dbReference>
<keyword evidence="3" id="KW-0411">Iron-sulfur</keyword>
<dbReference type="PANTHER" id="PTHR43193">
    <property type="match status" value="1"/>
</dbReference>
<dbReference type="InterPro" id="IPR017900">
    <property type="entry name" value="4Fe4S_Fe_S_CS"/>
</dbReference>